<dbReference type="Proteomes" id="UP000287651">
    <property type="component" value="Unassembled WGS sequence"/>
</dbReference>
<evidence type="ECO:0000256" key="1">
    <source>
        <dbReference type="SAM" id="MobiDB-lite"/>
    </source>
</evidence>
<feature type="compositionally biased region" description="Basic and acidic residues" evidence="1">
    <location>
        <begin position="77"/>
        <end position="99"/>
    </location>
</feature>
<feature type="region of interest" description="Disordered" evidence="1">
    <location>
        <begin position="124"/>
        <end position="145"/>
    </location>
</feature>
<feature type="compositionally biased region" description="Basic and acidic residues" evidence="1">
    <location>
        <begin position="40"/>
        <end position="49"/>
    </location>
</feature>
<gene>
    <name evidence="2" type="ORF">B296_00021274</name>
</gene>
<evidence type="ECO:0000313" key="3">
    <source>
        <dbReference type="Proteomes" id="UP000287651"/>
    </source>
</evidence>
<feature type="compositionally biased region" description="Polar residues" evidence="1">
    <location>
        <begin position="1"/>
        <end position="10"/>
    </location>
</feature>
<accession>A0A427AU41</accession>
<protein>
    <submittedName>
        <fullName evidence="2">Uncharacterized protein</fullName>
    </submittedName>
</protein>
<sequence>MRQWWSTKKTASCERTPCGRVEGGGVPSSVVAASTLLQEEQGKSGRAREGGAGGVTGDRKLCTGASQNAGPVLVRQAPKERWHPEAVADTPESRSSRRREERRRKKQLQALVVGFTVLPRVGERQEQRQTRAQKMAVARETECRS</sequence>
<comment type="caution">
    <text evidence="2">The sequence shown here is derived from an EMBL/GenBank/DDBJ whole genome shotgun (WGS) entry which is preliminary data.</text>
</comment>
<feature type="region of interest" description="Disordered" evidence="1">
    <location>
        <begin position="1"/>
        <end position="105"/>
    </location>
</feature>
<reference evidence="2 3" key="1">
    <citation type="journal article" date="2014" name="Agronomy (Basel)">
        <title>A Draft Genome Sequence for Ensete ventricosum, the Drought-Tolerant Tree Against Hunger.</title>
        <authorList>
            <person name="Harrison J."/>
            <person name="Moore K.A."/>
            <person name="Paszkiewicz K."/>
            <person name="Jones T."/>
            <person name="Grant M."/>
            <person name="Ambacheew D."/>
            <person name="Muzemil S."/>
            <person name="Studholme D.J."/>
        </authorList>
    </citation>
    <scope>NUCLEOTIDE SEQUENCE [LARGE SCALE GENOMIC DNA]</scope>
</reference>
<dbReference type="EMBL" id="AMZH03001316">
    <property type="protein sequence ID" value="RRT79772.1"/>
    <property type="molecule type" value="Genomic_DNA"/>
</dbReference>
<dbReference type="AlphaFoldDB" id="A0A427AU41"/>
<evidence type="ECO:0000313" key="2">
    <source>
        <dbReference type="EMBL" id="RRT79772.1"/>
    </source>
</evidence>
<name>A0A427AU41_ENSVE</name>
<organism evidence="2 3">
    <name type="scientific">Ensete ventricosum</name>
    <name type="common">Abyssinian banana</name>
    <name type="synonym">Musa ensete</name>
    <dbReference type="NCBI Taxonomy" id="4639"/>
    <lineage>
        <taxon>Eukaryota</taxon>
        <taxon>Viridiplantae</taxon>
        <taxon>Streptophyta</taxon>
        <taxon>Embryophyta</taxon>
        <taxon>Tracheophyta</taxon>
        <taxon>Spermatophyta</taxon>
        <taxon>Magnoliopsida</taxon>
        <taxon>Liliopsida</taxon>
        <taxon>Zingiberales</taxon>
        <taxon>Musaceae</taxon>
        <taxon>Ensete</taxon>
    </lineage>
</organism>
<proteinExistence type="predicted"/>